<protein>
    <recommendedName>
        <fullName evidence="1">NAD(P)-binding domain-containing protein</fullName>
    </recommendedName>
</protein>
<feature type="domain" description="NAD(P)-binding" evidence="1">
    <location>
        <begin position="80"/>
        <end position="136"/>
    </location>
</feature>
<keyword evidence="3" id="KW-1185">Reference proteome</keyword>
<name>A0AAW1XT90_RUBAR</name>
<dbReference type="Gene3D" id="3.40.50.720">
    <property type="entry name" value="NAD(P)-binding Rossmann-like Domain"/>
    <property type="match status" value="1"/>
</dbReference>
<dbReference type="PANTHER" id="PTHR15020">
    <property type="entry name" value="FLAVIN REDUCTASE-RELATED"/>
    <property type="match status" value="1"/>
</dbReference>
<reference evidence="2 3" key="1">
    <citation type="journal article" date="2023" name="G3 (Bethesda)">
        <title>A chromosome-length genome assembly and annotation of blackberry (Rubus argutus, cv. 'Hillquist').</title>
        <authorList>
            <person name="Bruna T."/>
            <person name="Aryal R."/>
            <person name="Dudchenko O."/>
            <person name="Sargent D.J."/>
            <person name="Mead D."/>
            <person name="Buti M."/>
            <person name="Cavallini A."/>
            <person name="Hytonen T."/>
            <person name="Andres J."/>
            <person name="Pham M."/>
            <person name="Weisz D."/>
            <person name="Mascagni F."/>
            <person name="Usai G."/>
            <person name="Natali L."/>
            <person name="Bassil N."/>
            <person name="Fernandez G.E."/>
            <person name="Lomsadze A."/>
            <person name="Armour M."/>
            <person name="Olukolu B."/>
            <person name="Poorten T."/>
            <person name="Britton C."/>
            <person name="Davik J."/>
            <person name="Ashrafi H."/>
            <person name="Aiden E.L."/>
            <person name="Borodovsky M."/>
            <person name="Worthington M."/>
        </authorList>
    </citation>
    <scope>NUCLEOTIDE SEQUENCE [LARGE SCALE GENOMIC DNA]</scope>
    <source>
        <strain evidence="2">PI 553951</strain>
    </source>
</reference>
<evidence type="ECO:0000313" key="2">
    <source>
        <dbReference type="EMBL" id="KAK9939521.1"/>
    </source>
</evidence>
<dbReference type="Proteomes" id="UP001457282">
    <property type="component" value="Unassembled WGS sequence"/>
</dbReference>
<dbReference type="InterPro" id="IPR036291">
    <property type="entry name" value="NAD(P)-bd_dom_sf"/>
</dbReference>
<gene>
    <name evidence="2" type="ORF">M0R45_016215</name>
</gene>
<dbReference type="InterPro" id="IPR016040">
    <property type="entry name" value="NAD(P)-bd_dom"/>
</dbReference>
<dbReference type="AlphaFoldDB" id="A0AAW1XT90"/>
<comment type="caution">
    <text evidence="2">The sequence shown here is derived from an EMBL/GenBank/DDBJ whole genome shotgun (WGS) entry which is preliminary data.</text>
</comment>
<dbReference type="PANTHER" id="PTHR15020:SF48">
    <property type="entry name" value="NAD(P)-BINDING ROSSMANN-FOLD SUPERFAMILY PROTEIN"/>
    <property type="match status" value="1"/>
</dbReference>
<evidence type="ECO:0000313" key="3">
    <source>
        <dbReference type="Proteomes" id="UP001457282"/>
    </source>
</evidence>
<dbReference type="EMBL" id="JBEDUW010000003">
    <property type="protein sequence ID" value="KAK9939521.1"/>
    <property type="molecule type" value="Genomic_DNA"/>
</dbReference>
<organism evidence="2 3">
    <name type="scientific">Rubus argutus</name>
    <name type="common">Southern blackberry</name>
    <dbReference type="NCBI Taxonomy" id="59490"/>
    <lineage>
        <taxon>Eukaryota</taxon>
        <taxon>Viridiplantae</taxon>
        <taxon>Streptophyta</taxon>
        <taxon>Embryophyta</taxon>
        <taxon>Tracheophyta</taxon>
        <taxon>Spermatophyta</taxon>
        <taxon>Magnoliopsida</taxon>
        <taxon>eudicotyledons</taxon>
        <taxon>Gunneridae</taxon>
        <taxon>Pentapetalae</taxon>
        <taxon>rosids</taxon>
        <taxon>fabids</taxon>
        <taxon>Rosales</taxon>
        <taxon>Rosaceae</taxon>
        <taxon>Rosoideae</taxon>
        <taxon>Rosoideae incertae sedis</taxon>
        <taxon>Rubus</taxon>
    </lineage>
</organism>
<dbReference type="SUPFAM" id="SSF51735">
    <property type="entry name" value="NAD(P)-binding Rossmann-fold domains"/>
    <property type="match status" value="1"/>
</dbReference>
<sequence length="146" mass="15496">MAFRLSLSSSPNFHILAPRKIPTCSLPPLGFQLKYSSNSRPAISCSKGALDAVQEEVVQSPASDSTSGPSSSSKLVLVIGGTGGVGQLIVASLLNRNVKSRLLLRDTEKATALFGEQDEEKLQVFKGDTRNPGDLDPSIFEVCAFS</sequence>
<dbReference type="Pfam" id="PF13460">
    <property type="entry name" value="NAD_binding_10"/>
    <property type="match status" value="1"/>
</dbReference>
<accession>A0AAW1XT90</accession>
<proteinExistence type="predicted"/>
<evidence type="ECO:0000259" key="1">
    <source>
        <dbReference type="Pfam" id="PF13460"/>
    </source>
</evidence>